<comment type="similarity">
    <text evidence="1 4">Belongs to the UreD family.</text>
</comment>
<comment type="subunit">
    <text evidence="4">UreD, UreF and UreG form a complex that acts as a GTP-hydrolysis-dependent molecular chaperone, activating the urease apoprotein by helping to assemble the nickel containing metallocenter of UreC. The UreE protein probably delivers the nickel.</text>
</comment>
<sequence length="274" mass="30390">MVEGWHAKLELWFEQNHNATRLMRRQHVGPLAVQRPFYPETDGAAHVYLLHPPGGVAGGDQLNVRCFLGPDARTVLTTPGATKFYKSNQGRSILKTEIDVESGGICEYLPQETIIFDGANASINTTISLAENATYLGWEFISFGRPACGETFKAGQFHQCTKILKNEHLIWFEQFRLSGGDAIINASFGLAEQPILGTMVYTGPLEESAVDRVREALGEKAAGLFSISQLERVVVCRYLGRRMSEAKAFFRRVWEILREAGLGKSAAAPRIWAT</sequence>
<keyword evidence="3 4" id="KW-0143">Chaperone</keyword>
<reference evidence="5" key="1">
    <citation type="submission" date="2019-09" db="EMBL/GenBank/DDBJ databases">
        <title>Draft genome sequences of 48 bacterial type strains from the CCUG.</title>
        <authorList>
            <person name="Tunovic T."/>
            <person name="Pineiro-Iglesias B."/>
            <person name="Unosson C."/>
            <person name="Inganas E."/>
            <person name="Ohlen M."/>
            <person name="Cardew S."/>
            <person name="Jensie-Markopoulos S."/>
            <person name="Salva-Serra F."/>
            <person name="Jaen-Luchoro D."/>
            <person name="Karlsson R."/>
            <person name="Svensson-Stadler L."/>
            <person name="Chun J."/>
            <person name="Moore E."/>
        </authorList>
    </citation>
    <scope>NUCLEOTIDE SEQUENCE</scope>
    <source>
        <strain evidence="5">CCUG 50899</strain>
    </source>
</reference>
<evidence type="ECO:0000256" key="1">
    <source>
        <dbReference type="ARBA" id="ARBA00007177"/>
    </source>
</evidence>
<comment type="caution">
    <text evidence="5">The sequence shown here is derived from an EMBL/GenBank/DDBJ whole genome shotgun (WGS) entry which is preliminary data.</text>
</comment>
<evidence type="ECO:0000256" key="2">
    <source>
        <dbReference type="ARBA" id="ARBA00022490"/>
    </source>
</evidence>
<evidence type="ECO:0000313" key="5">
    <source>
        <dbReference type="EMBL" id="KAB0565557.1"/>
    </source>
</evidence>
<name>A0A643ETK9_9HYPH</name>
<keyword evidence="4" id="KW-0996">Nickel insertion</keyword>
<dbReference type="PANTHER" id="PTHR33643:SF1">
    <property type="entry name" value="UREASE ACCESSORY PROTEIN D"/>
    <property type="match status" value="1"/>
</dbReference>
<dbReference type="RefSeq" id="WP_128094730.1">
    <property type="nucleotide sequence ID" value="NZ_JBHEEN010000010.1"/>
</dbReference>
<comment type="subcellular location">
    <subcellularLocation>
        <location evidence="4">Cytoplasm</location>
    </subcellularLocation>
</comment>
<dbReference type="Pfam" id="PF01774">
    <property type="entry name" value="UreD"/>
    <property type="match status" value="1"/>
</dbReference>
<dbReference type="HAMAP" id="MF_01384">
    <property type="entry name" value="UreD"/>
    <property type="match status" value="1"/>
</dbReference>
<proteinExistence type="inferred from homology"/>
<evidence type="ECO:0000256" key="3">
    <source>
        <dbReference type="ARBA" id="ARBA00023186"/>
    </source>
</evidence>
<organism evidence="5">
    <name type="scientific">Brucella pituitosa</name>
    <dbReference type="NCBI Taxonomy" id="571256"/>
    <lineage>
        <taxon>Bacteria</taxon>
        <taxon>Pseudomonadati</taxon>
        <taxon>Pseudomonadota</taxon>
        <taxon>Alphaproteobacteria</taxon>
        <taxon>Hyphomicrobiales</taxon>
        <taxon>Brucellaceae</taxon>
        <taxon>Brucella/Ochrobactrum group</taxon>
        <taxon>Brucella</taxon>
    </lineage>
</organism>
<evidence type="ECO:0000256" key="4">
    <source>
        <dbReference type="HAMAP-Rule" id="MF_01384"/>
    </source>
</evidence>
<dbReference type="AlphaFoldDB" id="A0A643ETK9"/>
<accession>A0A643ETK9</accession>
<dbReference type="EMBL" id="VZPE01000016">
    <property type="protein sequence ID" value="KAB0565557.1"/>
    <property type="molecule type" value="Genomic_DNA"/>
</dbReference>
<dbReference type="GO" id="GO:0016151">
    <property type="term" value="F:nickel cation binding"/>
    <property type="evidence" value="ECO:0007669"/>
    <property type="project" value="UniProtKB-UniRule"/>
</dbReference>
<dbReference type="PANTHER" id="PTHR33643">
    <property type="entry name" value="UREASE ACCESSORY PROTEIN D"/>
    <property type="match status" value="1"/>
</dbReference>
<gene>
    <name evidence="4" type="primary">ureD</name>
    <name evidence="5" type="ORF">F7Q93_22920</name>
</gene>
<dbReference type="InterPro" id="IPR002669">
    <property type="entry name" value="UreD"/>
</dbReference>
<protein>
    <recommendedName>
        <fullName evidence="4">Urease accessory protein UreD</fullName>
    </recommendedName>
</protein>
<dbReference type="GO" id="GO:0005737">
    <property type="term" value="C:cytoplasm"/>
    <property type="evidence" value="ECO:0007669"/>
    <property type="project" value="UniProtKB-SubCell"/>
</dbReference>
<comment type="function">
    <text evidence="4">Required for maturation of urease via the functional incorporation of the urease nickel metallocenter.</text>
</comment>
<keyword evidence="2 4" id="KW-0963">Cytoplasm</keyword>